<gene>
    <name evidence="2" type="ORF">NDU88_001030</name>
</gene>
<dbReference type="Proteomes" id="UP001066276">
    <property type="component" value="Chromosome 3_2"/>
</dbReference>
<feature type="region of interest" description="Disordered" evidence="1">
    <location>
        <begin position="149"/>
        <end position="189"/>
    </location>
</feature>
<evidence type="ECO:0000256" key="1">
    <source>
        <dbReference type="SAM" id="MobiDB-lite"/>
    </source>
</evidence>
<comment type="caution">
    <text evidence="2">The sequence shown here is derived from an EMBL/GenBank/DDBJ whole genome shotgun (WGS) entry which is preliminary data.</text>
</comment>
<feature type="compositionally biased region" description="Basic and acidic residues" evidence="1">
    <location>
        <begin position="156"/>
        <end position="189"/>
    </location>
</feature>
<accession>A0AAV7TGM8</accession>
<evidence type="ECO:0000313" key="3">
    <source>
        <dbReference type="Proteomes" id="UP001066276"/>
    </source>
</evidence>
<sequence length="189" mass="21416">MYCIVIAFSSTTGKKHPKAMTDAPATLRTELGTESRISLHGYALPGRHGNINNTSLTGNPDSRVPEVLEIDDGLRAQHVVEEEYAERAEETPRGGFVTIEETSNQREALHPNTQDRIEAREETEKRELRHVPGGTWLNQVRTCLKDSIWPKGRGTSRGEREGRLQGEGREFIGKRRETLERRKKDSKEQ</sequence>
<dbReference type="EMBL" id="JANPWB010000006">
    <property type="protein sequence ID" value="KAJ1175743.1"/>
    <property type="molecule type" value="Genomic_DNA"/>
</dbReference>
<protein>
    <submittedName>
        <fullName evidence="2">Uncharacterized protein</fullName>
    </submittedName>
</protein>
<proteinExistence type="predicted"/>
<evidence type="ECO:0000313" key="2">
    <source>
        <dbReference type="EMBL" id="KAJ1175743.1"/>
    </source>
</evidence>
<keyword evidence="3" id="KW-1185">Reference proteome</keyword>
<reference evidence="2" key="1">
    <citation type="journal article" date="2022" name="bioRxiv">
        <title>Sequencing and chromosome-scale assembly of the giantPleurodeles waltlgenome.</title>
        <authorList>
            <person name="Brown T."/>
            <person name="Elewa A."/>
            <person name="Iarovenko S."/>
            <person name="Subramanian E."/>
            <person name="Araus A.J."/>
            <person name="Petzold A."/>
            <person name="Susuki M."/>
            <person name="Suzuki K.-i.T."/>
            <person name="Hayashi T."/>
            <person name="Toyoda A."/>
            <person name="Oliveira C."/>
            <person name="Osipova E."/>
            <person name="Leigh N.D."/>
            <person name="Simon A."/>
            <person name="Yun M.H."/>
        </authorList>
    </citation>
    <scope>NUCLEOTIDE SEQUENCE</scope>
    <source>
        <strain evidence="2">20211129_DDA</strain>
        <tissue evidence="2">Liver</tissue>
    </source>
</reference>
<dbReference type="AlphaFoldDB" id="A0AAV7TGM8"/>
<name>A0AAV7TGM8_PLEWA</name>
<organism evidence="2 3">
    <name type="scientific">Pleurodeles waltl</name>
    <name type="common">Iberian ribbed newt</name>
    <dbReference type="NCBI Taxonomy" id="8319"/>
    <lineage>
        <taxon>Eukaryota</taxon>
        <taxon>Metazoa</taxon>
        <taxon>Chordata</taxon>
        <taxon>Craniata</taxon>
        <taxon>Vertebrata</taxon>
        <taxon>Euteleostomi</taxon>
        <taxon>Amphibia</taxon>
        <taxon>Batrachia</taxon>
        <taxon>Caudata</taxon>
        <taxon>Salamandroidea</taxon>
        <taxon>Salamandridae</taxon>
        <taxon>Pleurodelinae</taxon>
        <taxon>Pleurodeles</taxon>
    </lineage>
</organism>